<dbReference type="GO" id="GO:0030334">
    <property type="term" value="P:regulation of cell migration"/>
    <property type="evidence" value="ECO:0007669"/>
    <property type="project" value="TreeGrafter"/>
</dbReference>
<feature type="chain" id="PRO_5040415840" evidence="4">
    <location>
        <begin position="20"/>
        <end position="321"/>
    </location>
</feature>
<comment type="caution">
    <text evidence="6">The sequence shown here is derived from an EMBL/GenBank/DDBJ whole genome shotgun (WGS) entry which is preliminary data.</text>
</comment>
<dbReference type="SUPFAM" id="SSF103575">
    <property type="entry name" value="Plexin repeat"/>
    <property type="match status" value="1"/>
</dbReference>
<keyword evidence="4" id="KW-0732">Signal</keyword>
<evidence type="ECO:0000256" key="4">
    <source>
        <dbReference type="SAM" id="SignalP"/>
    </source>
</evidence>
<evidence type="ECO:0000313" key="6">
    <source>
        <dbReference type="EMBL" id="KAJ6639753.1"/>
    </source>
</evidence>
<proteinExistence type="predicted"/>
<reference evidence="6" key="1">
    <citation type="submission" date="2022-07" db="EMBL/GenBank/DDBJ databases">
        <authorList>
            <person name="Trinca V."/>
            <person name="Uliana J.V.C."/>
            <person name="Torres T.T."/>
            <person name="Ward R.J."/>
            <person name="Monesi N."/>
        </authorList>
    </citation>
    <scope>NUCLEOTIDE SEQUENCE</scope>
    <source>
        <strain evidence="6">HSMRA1968</strain>
        <tissue evidence="6">Whole embryos</tissue>
    </source>
</reference>
<dbReference type="PANTHER" id="PTHR22625:SF70">
    <property type="entry name" value="PLEXIN A, ISOFORM A"/>
    <property type="match status" value="1"/>
</dbReference>
<dbReference type="InterPro" id="IPR016201">
    <property type="entry name" value="PSI"/>
</dbReference>
<evidence type="ECO:0000256" key="2">
    <source>
        <dbReference type="ARBA" id="ARBA00023136"/>
    </source>
</evidence>
<name>A0A9Q0S1B8_9DIPT</name>
<dbReference type="InterPro" id="IPR002165">
    <property type="entry name" value="Plexin_repeat"/>
</dbReference>
<comment type="subcellular location">
    <subcellularLocation>
        <location evidence="1">Membrane</location>
    </subcellularLocation>
</comment>
<keyword evidence="2" id="KW-0472">Membrane</keyword>
<feature type="domain" description="PSI" evidence="5">
    <location>
        <begin position="24"/>
        <end position="75"/>
    </location>
</feature>
<dbReference type="OrthoDB" id="125363at2759"/>
<dbReference type="Pfam" id="PF18020">
    <property type="entry name" value="TIG_2"/>
    <property type="match status" value="1"/>
</dbReference>
<keyword evidence="7" id="KW-1185">Reference proteome</keyword>
<dbReference type="Proteomes" id="UP001151699">
    <property type="component" value="Chromosome X"/>
</dbReference>
<evidence type="ECO:0000259" key="5">
    <source>
        <dbReference type="SMART" id="SM00423"/>
    </source>
</evidence>
<evidence type="ECO:0000256" key="1">
    <source>
        <dbReference type="ARBA" id="ARBA00004370"/>
    </source>
</evidence>
<evidence type="ECO:0000313" key="7">
    <source>
        <dbReference type="Proteomes" id="UP001151699"/>
    </source>
</evidence>
<dbReference type="InterPro" id="IPR041019">
    <property type="entry name" value="TIG1_plexin"/>
</dbReference>
<dbReference type="GO" id="GO:0002116">
    <property type="term" value="C:semaphorin receptor complex"/>
    <property type="evidence" value="ECO:0007669"/>
    <property type="project" value="TreeGrafter"/>
</dbReference>
<dbReference type="InterPro" id="IPR041362">
    <property type="entry name" value="TIG2_plexin"/>
</dbReference>
<protein>
    <submittedName>
        <fullName evidence="6">Plexin-B3</fullName>
    </submittedName>
</protein>
<dbReference type="Pfam" id="PF01437">
    <property type="entry name" value="PSI"/>
    <property type="match status" value="2"/>
</dbReference>
<organism evidence="6 7">
    <name type="scientific">Pseudolycoriella hygida</name>
    <dbReference type="NCBI Taxonomy" id="35572"/>
    <lineage>
        <taxon>Eukaryota</taxon>
        <taxon>Metazoa</taxon>
        <taxon>Ecdysozoa</taxon>
        <taxon>Arthropoda</taxon>
        <taxon>Hexapoda</taxon>
        <taxon>Insecta</taxon>
        <taxon>Pterygota</taxon>
        <taxon>Neoptera</taxon>
        <taxon>Endopterygota</taxon>
        <taxon>Diptera</taxon>
        <taxon>Nematocera</taxon>
        <taxon>Sciaroidea</taxon>
        <taxon>Sciaridae</taxon>
        <taxon>Pseudolycoriella</taxon>
    </lineage>
</organism>
<dbReference type="GO" id="GO:0005886">
    <property type="term" value="C:plasma membrane"/>
    <property type="evidence" value="ECO:0007669"/>
    <property type="project" value="TreeGrafter"/>
</dbReference>
<dbReference type="EMBL" id="WJQU01000003">
    <property type="protein sequence ID" value="KAJ6639753.1"/>
    <property type="molecule type" value="Genomic_DNA"/>
</dbReference>
<dbReference type="InterPro" id="IPR013783">
    <property type="entry name" value="Ig-like_fold"/>
</dbReference>
<sequence length="321" mass="35210">MKELLVFLLLAFLSKFGSSSNSDECALFLNCAECLTADPFCGWCMGENKCSQKSHCDDSSIELLPWLSSESGKCPIITGVVPRMVERNTSRQIELTVENFPSAVENVVCAFVTLNQSAILKNATKKENVITCYVIAKLSIRTVNEPDISSTPFTFYDCTTYKSCTECTMSQFPCKWCVDSNLCTSDATEQCRNDMLVTGVTTGIRSSGATFCPKISRTTSEGNEILVPNGSKKVIKVRAHIVGSFMVQSRFLCSFIIDGRTITVNGQLLGDTIYCDAIEFSTTSTSQKTVVPFAVLVGRSKQLDNPDNIHVVICQPESCDK</sequence>
<dbReference type="GO" id="GO:0017154">
    <property type="term" value="F:semaphorin receptor activity"/>
    <property type="evidence" value="ECO:0007669"/>
    <property type="project" value="InterPro"/>
</dbReference>
<evidence type="ECO:0000256" key="3">
    <source>
        <dbReference type="ARBA" id="ARBA00023180"/>
    </source>
</evidence>
<dbReference type="Pfam" id="PF17960">
    <property type="entry name" value="TIG_plexin"/>
    <property type="match status" value="1"/>
</dbReference>
<dbReference type="Gene3D" id="2.60.40.10">
    <property type="entry name" value="Immunoglobulins"/>
    <property type="match status" value="2"/>
</dbReference>
<feature type="domain" description="PSI" evidence="5">
    <location>
        <begin position="157"/>
        <end position="192"/>
    </location>
</feature>
<feature type="signal peptide" evidence="4">
    <location>
        <begin position="1"/>
        <end position="19"/>
    </location>
</feature>
<gene>
    <name evidence="6" type="primary">PLXNB3</name>
    <name evidence="6" type="ORF">Bhyg_12500</name>
</gene>
<dbReference type="SMART" id="SM00423">
    <property type="entry name" value="PSI"/>
    <property type="match status" value="2"/>
</dbReference>
<keyword evidence="3" id="KW-0325">Glycoprotein</keyword>
<accession>A0A9Q0S1B8</accession>
<dbReference type="PANTHER" id="PTHR22625">
    <property type="entry name" value="PLEXIN"/>
    <property type="match status" value="1"/>
</dbReference>
<dbReference type="AlphaFoldDB" id="A0A9Q0S1B8"/>
<dbReference type="InterPro" id="IPR031148">
    <property type="entry name" value="Plexin"/>
</dbReference>